<dbReference type="EMBL" id="PP511366">
    <property type="protein sequence ID" value="XCD03503.1"/>
    <property type="molecule type" value="Genomic_DNA"/>
</dbReference>
<name>A0AAU8AUC7_9VIRU</name>
<evidence type="ECO:0000313" key="1">
    <source>
        <dbReference type="EMBL" id="XCD03503.1"/>
    </source>
</evidence>
<organism evidence="1">
    <name type="scientific">Dulem virus 110</name>
    <dbReference type="NCBI Taxonomy" id="3145587"/>
    <lineage>
        <taxon>Viruses</taxon>
        <taxon>Monodnaviria</taxon>
        <taxon>Sangervirae</taxon>
        <taxon>Phixviricota</taxon>
        <taxon>Malgrandaviricetes</taxon>
        <taxon>Petitvirales</taxon>
        <taxon>Microviridae</taxon>
        <taxon>Microvirus</taxon>
    </lineage>
</organism>
<proteinExistence type="predicted"/>
<accession>A0AAU8AUC7</accession>
<protein>
    <submittedName>
        <fullName evidence="1">Uncharacterized protein</fullName>
    </submittedName>
</protein>
<sequence>MAKLPGFYVAKDNRTGQDFLIFKWEKELLDENFDIRPCDYREFVILNREHRYLGILGR</sequence>
<reference evidence="1" key="1">
    <citation type="submission" date="2024-03" db="EMBL/GenBank/DDBJ databases">
        <title>Diverse circular DNA viruses in blood, oral, and fecal samples of captive lemurs.</title>
        <authorList>
            <person name="Paietta E.N."/>
            <person name="Kraberger S."/>
            <person name="Lund M.C."/>
            <person name="Custer J.M."/>
            <person name="Vargas K.M."/>
            <person name="Ehmke E.E."/>
            <person name="Yoder A.D."/>
            <person name="Varsani A."/>
        </authorList>
    </citation>
    <scope>NUCLEOTIDE SEQUENCE</scope>
    <source>
        <strain evidence="1">Duke_18_78</strain>
    </source>
</reference>